<proteinExistence type="predicted"/>
<evidence type="ECO:0000256" key="1">
    <source>
        <dbReference type="SAM" id="MobiDB-lite"/>
    </source>
</evidence>
<accession>A0A4Y2WX30</accession>
<dbReference type="EMBL" id="BGPR01067611">
    <property type="protein sequence ID" value="GBO41791.1"/>
    <property type="molecule type" value="Genomic_DNA"/>
</dbReference>
<protein>
    <submittedName>
        <fullName evidence="2">Uncharacterized protein</fullName>
    </submittedName>
</protein>
<name>A0A4Y2WX30_ARAVE</name>
<dbReference type="AlphaFoldDB" id="A0A4Y2WX30"/>
<evidence type="ECO:0000313" key="2">
    <source>
        <dbReference type="EMBL" id="GBO41791.1"/>
    </source>
</evidence>
<evidence type="ECO:0000313" key="3">
    <source>
        <dbReference type="Proteomes" id="UP000499080"/>
    </source>
</evidence>
<organism evidence="2 3">
    <name type="scientific">Araneus ventricosus</name>
    <name type="common">Orbweaver spider</name>
    <name type="synonym">Epeira ventricosa</name>
    <dbReference type="NCBI Taxonomy" id="182803"/>
    <lineage>
        <taxon>Eukaryota</taxon>
        <taxon>Metazoa</taxon>
        <taxon>Ecdysozoa</taxon>
        <taxon>Arthropoda</taxon>
        <taxon>Chelicerata</taxon>
        <taxon>Arachnida</taxon>
        <taxon>Araneae</taxon>
        <taxon>Araneomorphae</taxon>
        <taxon>Entelegynae</taxon>
        <taxon>Araneoidea</taxon>
        <taxon>Araneidae</taxon>
        <taxon>Araneus</taxon>
    </lineage>
</organism>
<keyword evidence="3" id="KW-1185">Reference proteome</keyword>
<dbReference type="Proteomes" id="UP000499080">
    <property type="component" value="Unassembled WGS sequence"/>
</dbReference>
<feature type="compositionally biased region" description="Acidic residues" evidence="1">
    <location>
        <begin position="67"/>
        <end position="80"/>
    </location>
</feature>
<comment type="caution">
    <text evidence="2">The sequence shown here is derived from an EMBL/GenBank/DDBJ whole genome shotgun (WGS) entry which is preliminary data.</text>
</comment>
<gene>
    <name evidence="2" type="ORF">AVEN_192441_1</name>
</gene>
<sequence length="108" mass="12031">MAMFRMAEVCVLRFQKCLTQLEGKKSGKMSGINLEEYLTSDDDLLAFEGVTEENNTFRLRFRTEITDEMENDDEEDDDTDISQSLSTSIGVAPVGGLGGSSPRRGINR</sequence>
<feature type="region of interest" description="Disordered" evidence="1">
    <location>
        <begin position="67"/>
        <end position="108"/>
    </location>
</feature>
<reference evidence="2 3" key="1">
    <citation type="journal article" date="2019" name="Sci. Rep.">
        <title>Orb-weaving spider Araneus ventricosus genome elucidates the spidroin gene catalogue.</title>
        <authorList>
            <person name="Kono N."/>
            <person name="Nakamura H."/>
            <person name="Ohtoshi R."/>
            <person name="Moran D.A.P."/>
            <person name="Shinohara A."/>
            <person name="Yoshida Y."/>
            <person name="Fujiwara M."/>
            <person name="Mori M."/>
            <person name="Tomita M."/>
            <person name="Arakawa K."/>
        </authorList>
    </citation>
    <scope>NUCLEOTIDE SEQUENCE [LARGE SCALE GENOMIC DNA]</scope>
</reference>